<dbReference type="InterPro" id="IPR012291">
    <property type="entry name" value="CBM2_carb-bd_dom_sf"/>
</dbReference>
<dbReference type="GeneID" id="10507642"/>
<evidence type="ECO:0000313" key="4">
    <source>
        <dbReference type="Proteomes" id="UP000001064"/>
    </source>
</evidence>
<organism evidence="3 4">
    <name type="scientific">Dictyostelium purpureum</name>
    <name type="common">Slime mold</name>
    <dbReference type="NCBI Taxonomy" id="5786"/>
    <lineage>
        <taxon>Eukaryota</taxon>
        <taxon>Amoebozoa</taxon>
        <taxon>Evosea</taxon>
        <taxon>Eumycetozoa</taxon>
        <taxon>Dictyostelia</taxon>
        <taxon>Dictyosteliales</taxon>
        <taxon>Dictyosteliaceae</taxon>
        <taxon>Dictyostelium</taxon>
    </lineage>
</organism>
<accession>F0ZVL3</accession>
<keyword evidence="1" id="KW-0732">Signal</keyword>
<dbReference type="SMART" id="SM01063">
    <property type="entry name" value="CBM49"/>
    <property type="match status" value="1"/>
</dbReference>
<dbReference type="SUPFAM" id="SSF49384">
    <property type="entry name" value="Carbohydrate-binding domain"/>
    <property type="match status" value="1"/>
</dbReference>
<name>F0ZVL3_DICPU</name>
<dbReference type="VEuPathDB" id="AmoebaDB:DICPUDRAFT_12263"/>
<evidence type="ECO:0000256" key="1">
    <source>
        <dbReference type="SAM" id="SignalP"/>
    </source>
</evidence>
<protein>
    <recommendedName>
        <fullName evidence="2">Carbohydrate binding domain-containing protein</fullName>
    </recommendedName>
</protein>
<dbReference type="Proteomes" id="UP000001064">
    <property type="component" value="Unassembled WGS sequence"/>
</dbReference>
<dbReference type="InParanoid" id="F0ZVL3"/>
<dbReference type="InterPro" id="IPR019028">
    <property type="entry name" value="CBM_49"/>
</dbReference>
<feature type="chain" id="PRO_5003261995" description="Carbohydrate binding domain-containing protein" evidence="1">
    <location>
        <begin position="20"/>
        <end position="151"/>
    </location>
</feature>
<feature type="non-terminal residue" evidence="3">
    <location>
        <position position="1"/>
    </location>
</feature>
<feature type="domain" description="Carbohydrate binding" evidence="2">
    <location>
        <begin position="51"/>
        <end position="139"/>
    </location>
</feature>
<dbReference type="InterPro" id="IPR008965">
    <property type="entry name" value="CBM2/CBM3_carb-bd_dom_sf"/>
</dbReference>
<dbReference type="Pfam" id="PF09478">
    <property type="entry name" value="CBM49"/>
    <property type="match status" value="1"/>
</dbReference>
<keyword evidence="4" id="KW-1185">Reference proteome</keyword>
<feature type="signal peptide" evidence="1">
    <location>
        <begin position="1"/>
        <end position="19"/>
    </location>
</feature>
<proteinExistence type="predicted"/>
<reference evidence="4" key="1">
    <citation type="journal article" date="2011" name="Genome Biol.">
        <title>Comparative genomics of the social amoebae Dictyostelium discoideum and Dictyostelium purpureum.</title>
        <authorList>
            <consortium name="US DOE Joint Genome Institute (JGI-PGF)"/>
            <person name="Sucgang R."/>
            <person name="Kuo A."/>
            <person name="Tian X."/>
            <person name="Salerno W."/>
            <person name="Parikh A."/>
            <person name="Feasley C.L."/>
            <person name="Dalin E."/>
            <person name="Tu H."/>
            <person name="Huang E."/>
            <person name="Barry K."/>
            <person name="Lindquist E."/>
            <person name="Shapiro H."/>
            <person name="Bruce D."/>
            <person name="Schmutz J."/>
            <person name="Salamov A."/>
            <person name="Fey P."/>
            <person name="Gaudet P."/>
            <person name="Anjard C."/>
            <person name="Babu M.M."/>
            <person name="Basu S."/>
            <person name="Bushmanova Y."/>
            <person name="van der Wel H."/>
            <person name="Katoh-Kurasawa M."/>
            <person name="Dinh C."/>
            <person name="Coutinho P.M."/>
            <person name="Saito T."/>
            <person name="Elias M."/>
            <person name="Schaap P."/>
            <person name="Kay R.R."/>
            <person name="Henrissat B."/>
            <person name="Eichinger L."/>
            <person name="Rivero F."/>
            <person name="Putnam N.H."/>
            <person name="West C.M."/>
            <person name="Loomis W.F."/>
            <person name="Chisholm R.L."/>
            <person name="Shaulsky G."/>
            <person name="Strassmann J.E."/>
            <person name="Queller D.C."/>
            <person name="Kuspa A."/>
            <person name="Grigoriev I.V."/>
        </authorList>
    </citation>
    <scope>NUCLEOTIDE SEQUENCE [LARGE SCALE GENOMIC DNA]</scope>
    <source>
        <strain evidence="4">QSDP1</strain>
    </source>
</reference>
<dbReference type="GO" id="GO:0004553">
    <property type="term" value="F:hydrolase activity, hydrolyzing O-glycosyl compounds"/>
    <property type="evidence" value="ECO:0007669"/>
    <property type="project" value="InterPro"/>
</dbReference>
<dbReference type="GO" id="GO:0005201">
    <property type="term" value="F:extracellular matrix structural constituent"/>
    <property type="evidence" value="ECO:0000318"/>
    <property type="project" value="GO_Central"/>
</dbReference>
<dbReference type="OMA" id="CGRYACA"/>
<sequence>MKFIAILLLALLAIATTSANANVCGRYACAPGHSCICDKGVFRCVYQCNELQIVQTVVNRWTDGSEGPSVQVQVQIINHSGVSIKDLVIASAVKLNANQIWGVDKCTFSNGITIMDLPNYQNGIANGSSYSFGYIAKGDHAANLYVQKVYL</sequence>
<evidence type="ECO:0000259" key="2">
    <source>
        <dbReference type="SMART" id="SM01063"/>
    </source>
</evidence>
<dbReference type="Gene3D" id="2.60.40.290">
    <property type="match status" value="1"/>
</dbReference>
<gene>
    <name evidence="3" type="ORF">DICPUDRAFT_12263</name>
</gene>
<dbReference type="KEGG" id="dpp:DICPUDRAFT_12263"/>
<dbReference type="PANTHER" id="PTHR33239:SF9">
    <property type="entry name" value="CARBOHYDRATE BINDING DOMAIN-CONTAINING PROTEIN-RELATED"/>
    <property type="match status" value="1"/>
</dbReference>
<evidence type="ECO:0000313" key="3">
    <source>
        <dbReference type="EMBL" id="EGC32011.1"/>
    </source>
</evidence>
<dbReference type="InterPro" id="IPR052879">
    <property type="entry name" value="Dd_Spore_Germination_Stalk"/>
</dbReference>
<dbReference type="GO" id="GO:0030198">
    <property type="term" value="P:extracellular matrix organization"/>
    <property type="evidence" value="ECO:0000318"/>
    <property type="project" value="GO_Central"/>
</dbReference>
<dbReference type="RefSeq" id="XP_003291467.1">
    <property type="nucleotide sequence ID" value="XM_003291419.1"/>
</dbReference>
<dbReference type="eggNOG" id="ENOG502RHT0">
    <property type="taxonomic scope" value="Eukaryota"/>
</dbReference>
<dbReference type="EMBL" id="GL871217">
    <property type="protein sequence ID" value="EGC32011.1"/>
    <property type="molecule type" value="Genomic_DNA"/>
</dbReference>
<dbReference type="AlphaFoldDB" id="F0ZVL3"/>
<dbReference type="GO" id="GO:0030247">
    <property type="term" value="F:polysaccharide binding"/>
    <property type="evidence" value="ECO:0007669"/>
    <property type="project" value="InterPro"/>
</dbReference>
<dbReference type="PANTHER" id="PTHR33239">
    <property type="entry name" value="CELLULOSE-BINDING DOMAIN-CONTAINING PROTEIN-RELATED"/>
    <property type="match status" value="1"/>
</dbReference>
<dbReference type="GO" id="GO:0031012">
    <property type="term" value="C:extracellular matrix"/>
    <property type="evidence" value="ECO:0000318"/>
    <property type="project" value="GO_Central"/>
</dbReference>